<dbReference type="Proteomes" id="UP000254889">
    <property type="component" value="Chromosome"/>
</dbReference>
<evidence type="ECO:0000313" key="2">
    <source>
        <dbReference type="EMBL" id="AXK81275.1"/>
    </source>
</evidence>
<accession>A0A345ZWH8</accession>
<name>A0A345ZWH8_9HYPH</name>
<gene>
    <name evidence="2" type="ORF">DW352_12585</name>
</gene>
<proteinExistence type="predicted"/>
<dbReference type="EMBL" id="CP031417">
    <property type="protein sequence ID" value="AXK81275.1"/>
    <property type="molecule type" value="Genomic_DNA"/>
</dbReference>
<keyword evidence="1" id="KW-0732">Signal</keyword>
<dbReference type="OrthoDB" id="8444764at2"/>
<organism evidence="2 3">
    <name type="scientific">Pseudolabrys taiwanensis</name>
    <dbReference type="NCBI Taxonomy" id="331696"/>
    <lineage>
        <taxon>Bacteria</taxon>
        <taxon>Pseudomonadati</taxon>
        <taxon>Pseudomonadota</taxon>
        <taxon>Alphaproteobacteria</taxon>
        <taxon>Hyphomicrobiales</taxon>
        <taxon>Xanthobacteraceae</taxon>
        <taxon>Pseudolabrys</taxon>
    </lineage>
</organism>
<dbReference type="AlphaFoldDB" id="A0A345ZWH8"/>
<reference evidence="2 3" key="1">
    <citation type="submission" date="2018-07" db="EMBL/GenBank/DDBJ databases">
        <authorList>
            <person name="Quirk P.G."/>
            <person name="Krulwich T.A."/>
        </authorList>
    </citation>
    <scope>NUCLEOTIDE SEQUENCE [LARGE SCALE GENOMIC DNA]</scope>
    <source>
        <strain evidence="2 3">CC-BB4</strain>
    </source>
</reference>
<feature type="signal peptide" evidence="1">
    <location>
        <begin position="1"/>
        <end position="20"/>
    </location>
</feature>
<evidence type="ECO:0000256" key="1">
    <source>
        <dbReference type="SAM" id="SignalP"/>
    </source>
</evidence>
<sequence length="129" mass="14543">MRFFALALGVACLFTTQATAMDARFERVLKMLDPGARLEQLCDYTAMSNIKKDTREYRPDRAIAGARSEPKVNGNTIKAEGAAFRSRKKWYALTYTCAADGEHMKVLAFKYKIGAEIPESNWAAYNLFD</sequence>
<evidence type="ECO:0000313" key="3">
    <source>
        <dbReference type="Proteomes" id="UP000254889"/>
    </source>
</evidence>
<feature type="chain" id="PRO_5016872030" evidence="1">
    <location>
        <begin position="21"/>
        <end position="129"/>
    </location>
</feature>
<keyword evidence="3" id="KW-1185">Reference proteome</keyword>
<dbReference type="InterPro" id="IPR009273">
    <property type="entry name" value="DUF930"/>
</dbReference>
<dbReference type="KEGG" id="ptaw:DW352_12585"/>
<dbReference type="Pfam" id="PF06059">
    <property type="entry name" value="DUF930"/>
    <property type="match status" value="1"/>
</dbReference>
<protein>
    <submittedName>
        <fullName evidence="2">DUF930 domain-containing protein</fullName>
    </submittedName>
</protein>
<dbReference type="RefSeq" id="WP_115691654.1">
    <property type="nucleotide sequence ID" value="NZ_CP031417.1"/>
</dbReference>